<feature type="transmembrane region" description="Helical" evidence="1">
    <location>
        <begin position="316"/>
        <end position="333"/>
    </location>
</feature>
<feature type="transmembrane region" description="Helical" evidence="1">
    <location>
        <begin position="208"/>
        <end position="225"/>
    </location>
</feature>
<organism evidence="2 3">
    <name type="scientific">Cucumis sativus</name>
    <name type="common">Cucumber</name>
    <dbReference type="NCBI Taxonomy" id="3659"/>
    <lineage>
        <taxon>Eukaryota</taxon>
        <taxon>Viridiplantae</taxon>
        <taxon>Streptophyta</taxon>
        <taxon>Embryophyta</taxon>
        <taxon>Tracheophyta</taxon>
        <taxon>Spermatophyta</taxon>
        <taxon>Magnoliopsida</taxon>
        <taxon>eudicotyledons</taxon>
        <taxon>Gunneridae</taxon>
        <taxon>Pentapetalae</taxon>
        <taxon>rosids</taxon>
        <taxon>fabids</taxon>
        <taxon>Cucurbitales</taxon>
        <taxon>Cucurbitaceae</taxon>
        <taxon>Benincaseae</taxon>
        <taxon>Cucumis</taxon>
    </lineage>
</organism>
<evidence type="ECO:0000256" key="1">
    <source>
        <dbReference type="SAM" id="Phobius"/>
    </source>
</evidence>
<dbReference type="PANTHER" id="PTHR34289">
    <property type="entry name" value="PROTEIN, PUTATIVE (DUF819)-RELATED"/>
    <property type="match status" value="1"/>
</dbReference>
<protein>
    <recommendedName>
        <fullName evidence="4">Membrane protein YjcL</fullName>
    </recommendedName>
</protein>
<reference evidence="2 3" key="1">
    <citation type="journal article" date="2009" name="Nat. Genet.">
        <title>The genome of the cucumber, Cucumis sativus L.</title>
        <authorList>
            <person name="Huang S."/>
            <person name="Li R."/>
            <person name="Zhang Z."/>
            <person name="Li L."/>
            <person name="Gu X."/>
            <person name="Fan W."/>
            <person name="Lucas W.J."/>
            <person name="Wang X."/>
            <person name="Xie B."/>
            <person name="Ni P."/>
            <person name="Ren Y."/>
            <person name="Zhu H."/>
            <person name="Li J."/>
            <person name="Lin K."/>
            <person name="Jin W."/>
            <person name="Fei Z."/>
            <person name="Li G."/>
            <person name="Staub J."/>
            <person name="Kilian A."/>
            <person name="van der Vossen E.A."/>
            <person name="Wu Y."/>
            <person name="Guo J."/>
            <person name="He J."/>
            <person name="Jia Z."/>
            <person name="Ren Y."/>
            <person name="Tian G."/>
            <person name="Lu Y."/>
            <person name="Ruan J."/>
            <person name="Qian W."/>
            <person name="Wang M."/>
            <person name="Huang Q."/>
            <person name="Li B."/>
            <person name="Xuan Z."/>
            <person name="Cao J."/>
            <person name="Asan"/>
            <person name="Wu Z."/>
            <person name="Zhang J."/>
            <person name="Cai Q."/>
            <person name="Bai Y."/>
            <person name="Zhao B."/>
            <person name="Han Y."/>
            <person name="Li Y."/>
            <person name="Li X."/>
            <person name="Wang S."/>
            <person name="Shi Q."/>
            <person name="Liu S."/>
            <person name="Cho W.K."/>
            <person name="Kim J.Y."/>
            <person name="Xu Y."/>
            <person name="Heller-Uszynska K."/>
            <person name="Miao H."/>
            <person name="Cheng Z."/>
            <person name="Zhang S."/>
            <person name="Wu J."/>
            <person name="Yang Y."/>
            <person name="Kang H."/>
            <person name="Li M."/>
            <person name="Liang H."/>
            <person name="Ren X."/>
            <person name="Shi Z."/>
            <person name="Wen M."/>
            <person name="Jian M."/>
            <person name="Yang H."/>
            <person name="Zhang G."/>
            <person name="Yang Z."/>
            <person name="Chen R."/>
            <person name="Liu S."/>
            <person name="Li J."/>
            <person name="Ma L."/>
            <person name="Liu H."/>
            <person name="Zhou Y."/>
            <person name="Zhao J."/>
            <person name="Fang X."/>
            <person name="Li G."/>
            <person name="Fang L."/>
            <person name="Li Y."/>
            <person name="Liu D."/>
            <person name="Zheng H."/>
            <person name="Zhang Y."/>
            <person name="Qin N."/>
            <person name="Li Z."/>
            <person name="Yang G."/>
            <person name="Yang S."/>
            <person name="Bolund L."/>
            <person name="Kristiansen K."/>
            <person name="Zheng H."/>
            <person name="Li S."/>
            <person name="Zhang X."/>
            <person name="Yang H."/>
            <person name="Wang J."/>
            <person name="Sun R."/>
            <person name="Zhang B."/>
            <person name="Jiang S."/>
            <person name="Wang J."/>
            <person name="Du Y."/>
            <person name="Li S."/>
        </authorList>
    </citation>
    <scope>NUCLEOTIDE SEQUENCE [LARGE SCALE GENOMIC DNA]</scope>
    <source>
        <strain evidence="3">cv. 9930</strain>
    </source>
</reference>
<dbReference type="eggNOG" id="ENOG502RAXI">
    <property type="taxonomic scope" value="Eukaryota"/>
</dbReference>
<feature type="transmembrane region" description="Helical" evidence="1">
    <location>
        <begin position="172"/>
        <end position="196"/>
    </location>
</feature>
<keyword evidence="3" id="KW-1185">Reference proteome</keyword>
<dbReference type="EMBL" id="CM002926">
    <property type="protein sequence ID" value="KGN49926.1"/>
    <property type="molecule type" value="Genomic_DNA"/>
</dbReference>
<feature type="transmembrane region" description="Helical" evidence="1">
    <location>
        <begin position="345"/>
        <end position="368"/>
    </location>
</feature>
<feature type="transmembrane region" description="Helical" evidence="1">
    <location>
        <begin position="429"/>
        <end position="456"/>
    </location>
</feature>
<evidence type="ECO:0008006" key="4">
    <source>
        <dbReference type="Google" id="ProtNLM"/>
    </source>
</evidence>
<reference evidence="2 3" key="3">
    <citation type="journal article" date="2010" name="BMC Genomics">
        <title>Transcriptome sequencing and comparative analysis of cucumber flowers with different sex types.</title>
        <authorList>
            <person name="Guo S."/>
            <person name="Zheng Y."/>
            <person name="Joung J.G."/>
            <person name="Liu S."/>
            <person name="Zhang Z."/>
            <person name="Crasta O.R."/>
            <person name="Sobral B.W."/>
            <person name="Xu Y."/>
            <person name="Huang S."/>
            <person name="Fei Z."/>
        </authorList>
    </citation>
    <scope>NUCLEOTIDE SEQUENCE [LARGE SCALE GENOMIC DNA]</scope>
    <source>
        <strain evidence="3">cv. 9930</strain>
    </source>
</reference>
<feature type="transmembrane region" description="Helical" evidence="1">
    <location>
        <begin position="142"/>
        <end position="160"/>
    </location>
</feature>
<dbReference type="InterPro" id="IPR008537">
    <property type="entry name" value="DUF819"/>
</dbReference>
<dbReference type="Proteomes" id="UP000029981">
    <property type="component" value="Chromosome 5"/>
</dbReference>
<dbReference type="Gramene" id="KGN49926">
    <property type="protein sequence ID" value="KGN49926"/>
    <property type="gene ID" value="Csa_5G140510"/>
</dbReference>
<dbReference type="PANTHER" id="PTHR34289:SF5">
    <property type="entry name" value="KERATIN-ASSOCIATED PROTEIN (DUF819)"/>
    <property type="match status" value="1"/>
</dbReference>
<gene>
    <name evidence="2" type="ORF">Csa_5G140510</name>
</gene>
<feature type="transmembrane region" description="Helical" evidence="1">
    <location>
        <begin position="374"/>
        <end position="395"/>
    </location>
</feature>
<accession>A0A0A0KQE5</accession>
<feature type="transmembrane region" description="Helical" evidence="1">
    <location>
        <begin position="237"/>
        <end position="259"/>
    </location>
</feature>
<sequence>MASGRITNPAMFAPHFPLLQLPSFCHHSLLPLLHGRLSAPVPVSVSKSSFRRANGDRHLLSSSSSSSYSNSTRNVKVRSQLRHPIIAADDYWGTWTALFAIGTLGIWSEKTKVGSTVSAALVSTLVGLAASNFGIIPYEAMPYSIVMEFLLPLSVPLLLFRADIRHIIRSTGTLLGVFLLGSVATIIGTVVAFLMVPMRSLGPDNWKVAAALMGSYIGGSVNYVAISEALGVSPSVLAAGVAADNVISALYFVALFALASRTPPEPLTSTDDASTDKDFDHGTKLPVLQTATAVVTSFAICKFVTWITNMCKIQGANLPGITAVVVILATILPKQFNYLAPAADTIALILMQVFFAVVGASGSIWYVINNTPSIFMFALVQVTVHLAIILCFGKLFRIDLKLLLLASNANIGGPTTACGMATAKGWRSLVVPSILAGIFGIAIATFLGVGFGLMILRHI</sequence>
<dbReference type="OMA" id="MFWLVPF"/>
<keyword evidence="1" id="KW-0812">Transmembrane</keyword>
<reference evidence="2 3" key="2">
    <citation type="journal article" date="2009" name="PLoS ONE">
        <title>An integrated genetic and cytogenetic map of the cucumber genome.</title>
        <authorList>
            <person name="Ren Y."/>
            <person name="Zhang Z."/>
            <person name="Liu J."/>
            <person name="Staub J.E."/>
            <person name="Han Y."/>
            <person name="Cheng Z."/>
            <person name="Li X."/>
            <person name="Lu J."/>
            <person name="Miao H."/>
            <person name="Kang H."/>
            <person name="Xie B."/>
            <person name="Gu X."/>
            <person name="Wang X."/>
            <person name="Du Y."/>
            <person name="Jin W."/>
            <person name="Huang S."/>
        </authorList>
    </citation>
    <scope>NUCLEOTIDE SEQUENCE [LARGE SCALE GENOMIC DNA]</scope>
    <source>
        <strain evidence="3">cv. 9930</strain>
    </source>
</reference>
<dbReference type="AlphaFoldDB" id="A0A0A0KQE5"/>
<keyword evidence="1" id="KW-0472">Membrane</keyword>
<name>A0A0A0KQE5_CUCSA</name>
<dbReference type="Pfam" id="PF05684">
    <property type="entry name" value="DUF819"/>
    <property type="match status" value="1"/>
</dbReference>
<keyword evidence="1" id="KW-1133">Transmembrane helix</keyword>
<evidence type="ECO:0000313" key="3">
    <source>
        <dbReference type="Proteomes" id="UP000029981"/>
    </source>
</evidence>
<feature type="transmembrane region" description="Helical" evidence="1">
    <location>
        <begin position="91"/>
        <end position="107"/>
    </location>
</feature>
<reference evidence="2 3" key="4">
    <citation type="journal article" date="2011" name="BMC Genomics">
        <title>RNA-Seq improves annotation of protein-coding genes in the cucumber genome.</title>
        <authorList>
            <person name="Li Z."/>
            <person name="Zhang Z."/>
            <person name="Yan P."/>
            <person name="Huang S."/>
            <person name="Fei Z."/>
            <person name="Lin K."/>
        </authorList>
    </citation>
    <scope>NUCLEOTIDE SEQUENCE [LARGE SCALE GENOMIC DNA]</scope>
    <source>
        <strain evidence="3">cv. 9930</strain>
    </source>
</reference>
<evidence type="ECO:0000313" key="2">
    <source>
        <dbReference type="EMBL" id="KGN49926.1"/>
    </source>
</evidence>
<proteinExistence type="predicted"/>
<feature type="transmembrane region" description="Helical" evidence="1">
    <location>
        <begin position="119"/>
        <end position="136"/>
    </location>
</feature>